<evidence type="ECO:0000259" key="1">
    <source>
        <dbReference type="Pfam" id="PF07484"/>
    </source>
</evidence>
<gene>
    <name evidence="3" type="ORF">BECKTUN1418D_GA0071000_11568</name>
    <name evidence="4" type="ORF">BECKTUN1418E_GA0071001_11434</name>
    <name evidence="2" type="ORF">BECKTUN1418F_GA0071002_11454</name>
</gene>
<name>A0A451A6J1_9GAMM</name>
<dbReference type="InterPro" id="IPR011083">
    <property type="entry name" value="Phage_tail_collar_dom"/>
</dbReference>
<evidence type="ECO:0000313" key="3">
    <source>
        <dbReference type="EMBL" id="VFK61639.1"/>
    </source>
</evidence>
<dbReference type="EMBL" id="CAADFV010000143">
    <property type="protein sequence ID" value="VFK67353.1"/>
    <property type="molecule type" value="Genomic_DNA"/>
</dbReference>
<proteinExistence type="predicted"/>
<dbReference type="EMBL" id="CAADFX010000156">
    <property type="protein sequence ID" value="VFK61639.1"/>
    <property type="molecule type" value="Genomic_DNA"/>
</dbReference>
<evidence type="ECO:0000313" key="4">
    <source>
        <dbReference type="EMBL" id="VFK67353.1"/>
    </source>
</evidence>
<feature type="domain" description="Phage tail collar" evidence="1">
    <location>
        <begin position="183"/>
        <end position="238"/>
    </location>
</feature>
<dbReference type="Pfam" id="PF07484">
    <property type="entry name" value="Collar"/>
    <property type="match status" value="1"/>
</dbReference>
<dbReference type="EMBL" id="CAADFY010000145">
    <property type="protein sequence ID" value="VFK58489.1"/>
    <property type="molecule type" value="Genomic_DNA"/>
</dbReference>
<reference evidence="3" key="1">
    <citation type="submission" date="2019-02" db="EMBL/GenBank/DDBJ databases">
        <authorList>
            <person name="Gruber-Vodicka R. H."/>
            <person name="Seah K. B. B."/>
        </authorList>
    </citation>
    <scope>NUCLEOTIDE SEQUENCE</scope>
    <source>
        <strain evidence="3">BECK_BY1</strain>
        <strain evidence="4">BECK_BY2</strain>
        <strain evidence="2">BECK_BY3</strain>
    </source>
</reference>
<protein>
    <submittedName>
        <fullName evidence="3">Phage Tail Collar Domain</fullName>
    </submittedName>
</protein>
<accession>A0A451A6J1</accession>
<dbReference type="InterPro" id="IPR037053">
    <property type="entry name" value="Phage_tail_collar_dom_sf"/>
</dbReference>
<dbReference type="Gene3D" id="3.90.1340.10">
    <property type="entry name" value="Phage tail collar domain"/>
    <property type="match status" value="1"/>
</dbReference>
<dbReference type="AlphaFoldDB" id="A0A451A6J1"/>
<dbReference type="SUPFAM" id="SSF88874">
    <property type="entry name" value="Receptor-binding domain of short tail fibre protein gp12"/>
    <property type="match status" value="1"/>
</dbReference>
<evidence type="ECO:0000313" key="2">
    <source>
        <dbReference type="EMBL" id="VFK58489.1"/>
    </source>
</evidence>
<sequence>MHRIDGDGHVDNLFVSEDPNISQPPTEITADIMNALQEELATFVEWSGLTLDKLDNTQLKQALLAKFLEVDVGATKAGIQAQTYTDFTTTGTSGAFLLSPNPMITGYVSGQRFRVRFHVAGNGSDTINIDGLGPKSIKQYDCTGAKVAPVITAGQRADIEYDGTDMLMVDPLPQIIPSALPVGSILFVPMSYAPSLFLKANGAALSTSAYPELFAVIGYTFGGSGGTFYLPDLRGEFIRGLDDGRGVDGGRSLGSYQSSQNLSHAHTVYLSEAVFSGGPTGNNVTNNRSIWTDLNLTSSYSGGNEARPRNIALLALIKYK</sequence>
<organism evidence="3">
    <name type="scientific">Candidatus Kentrum sp. TUN</name>
    <dbReference type="NCBI Taxonomy" id="2126343"/>
    <lineage>
        <taxon>Bacteria</taxon>
        <taxon>Pseudomonadati</taxon>
        <taxon>Pseudomonadota</taxon>
        <taxon>Gammaproteobacteria</taxon>
        <taxon>Candidatus Kentrum</taxon>
    </lineage>
</organism>